<gene>
    <name evidence="1" type="ORF">H9634_01250</name>
</gene>
<dbReference type="Proteomes" id="UP000651517">
    <property type="component" value="Unassembled WGS sequence"/>
</dbReference>
<name>A0ABR8WQP9_9MICO</name>
<dbReference type="RefSeq" id="WP_191725013.1">
    <property type="nucleotide sequence ID" value="NZ_JACSPY010000001.1"/>
</dbReference>
<organism evidence="1 2">
    <name type="scientific">Brevibacterium gallinarum</name>
    <dbReference type="NCBI Taxonomy" id="2762220"/>
    <lineage>
        <taxon>Bacteria</taxon>
        <taxon>Bacillati</taxon>
        <taxon>Actinomycetota</taxon>
        <taxon>Actinomycetes</taxon>
        <taxon>Micrococcales</taxon>
        <taxon>Brevibacteriaceae</taxon>
        <taxon>Brevibacterium</taxon>
    </lineage>
</organism>
<keyword evidence="2" id="KW-1185">Reference proteome</keyword>
<evidence type="ECO:0000313" key="1">
    <source>
        <dbReference type="EMBL" id="MBD8019411.1"/>
    </source>
</evidence>
<comment type="caution">
    <text evidence="1">The sequence shown here is derived from an EMBL/GenBank/DDBJ whole genome shotgun (WGS) entry which is preliminary data.</text>
</comment>
<sequence length="66" mass="7431">MSIDAHDVEITRTVIANYDTARLQVLSDEYAHLIAEAVAAGQDPKPWHVADYRAFTTELTHRFTTS</sequence>
<protein>
    <submittedName>
        <fullName evidence="1">Uncharacterized protein</fullName>
    </submittedName>
</protein>
<reference evidence="1 2" key="1">
    <citation type="submission" date="2020-08" db="EMBL/GenBank/DDBJ databases">
        <title>A Genomic Blueprint of the Chicken Gut Microbiome.</title>
        <authorList>
            <person name="Gilroy R."/>
            <person name="Ravi A."/>
            <person name="Getino M."/>
            <person name="Pursley I."/>
            <person name="Horton D.L."/>
            <person name="Alikhan N.-F."/>
            <person name="Baker D."/>
            <person name="Gharbi K."/>
            <person name="Hall N."/>
            <person name="Watson M."/>
            <person name="Adriaenssens E.M."/>
            <person name="Foster-Nyarko E."/>
            <person name="Jarju S."/>
            <person name="Secka A."/>
            <person name="Antonio M."/>
            <person name="Oren A."/>
            <person name="Chaudhuri R."/>
            <person name="La Ragione R.M."/>
            <person name="Hildebrand F."/>
            <person name="Pallen M.J."/>
        </authorList>
    </citation>
    <scope>NUCLEOTIDE SEQUENCE [LARGE SCALE GENOMIC DNA]</scope>
    <source>
        <strain evidence="1 2">Re57</strain>
    </source>
</reference>
<proteinExistence type="predicted"/>
<evidence type="ECO:0000313" key="2">
    <source>
        <dbReference type="Proteomes" id="UP000651517"/>
    </source>
</evidence>
<accession>A0ABR8WQP9</accession>
<dbReference type="EMBL" id="JACSPY010000001">
    <property type="protein sequence ID" value="MBD8019411.1"/>
    <property type="molecule type" value="Genomic_DNA"/>
</dbReference>